<dbReference type="GO" id="GO:0019627">
    <property type="term" value="P:urea metabolic process"/>
    <property type="evidence" value="ECO:0007669"/>
    <property type="project" value="InterPro"/>
</dbReference>
<proteinExistence type="inferred from homology"/>
<dbReference type="GO" id="GO:0005737">
    <property type="term" value="C:cytoplasm"/>
    <property type="evidence" value="ECO:0007669"/>
    <property type="project" value="UniProtKB-SubCell"/>
</dbReference>
<dbReference type="PIRSF" id="PIRSF036402">
    <property type="entry name" value="Ureas_acces_UreE"/>
    <property type="match status" value="1"/>
</dbReference>
<comment type="function">
    <text evidence="5">Involved in urease metallocenter assembly. Binds nickel. Probably functions as a nickel donor during metallocenter assembly.</text>
</comment>
<dbReference type="Pfam" id="PF02814">
    <property type="entry name" value="UreE_N"/>
    <property type="match status" value="1"/>
</dbReference>
<dbReference type="Gene3D" id="2.60.260.20">
    <property type="entry name" value="Urease metallochaperone UreE, N-terminal domain"/>
    <property type="match status" value="1"/>
</dbReference>
<dbReference type="InterPro" id="IPR036118">
    <property type="entry name" value="UreE_N_sf"/>
</dbReference>
<evidence type="ECO:0000259" key="6">
    <source>
        <dbReference type="SMART" id="SM00988"/>
    </source>
</evidence>
<dbReference type="EMBL" id="CP054301">
    <property type="protein sequence ID" value="QKK79396.1"/>
    <property type="molecule type" value="Genomic_DNA"/>
</dbReference>
<dbReference type="InterPro" id="IPR012406">
    <property type="entry name" value="UreE"/>
</dbReference>
<dbReference type="AlphaFoldDB" id="A0A859CTE1"/>
<dbReference type="KEGG" id="mpri:MP3633_0660"/>
<protein>
    <recommendedName>
        <fullName evidence="5">Urease accessory protein UreE</fullName>
    </recommendedName>
</protein>
<dbReference type="Pfam" id="PF05194">
    <property type="entry name" value="UreE_C"/>
    <property type="match status" value="1"/>
</dbReference>
<dbReference type="InterPro" id="IPR007864">
    <property type="entry name" value="UreE_C_dom"/>
</dbReference>
<evidence type="ECO:0000313" key="8">
    <source>
        <dbReference type="Proteomes" id="UP000509371"/>
    </source>
</evidence>
<accession>A0A859CTE1</accession>
<feature type="domain" description="UreE urease accessory N-terminal" evidence="6">
    <location>
        <begin position="1"/>
        <end position="66"/>
    </location>
</feature>
<keyword evidence="4 5" id="KW-0143">Chaperone</keyword>
<name>A0A859CTE1_9GAMM</name>
<dbReference type="GO" id="GO:0016151">
    <property type="term" value="F:nickel cation binding"/>
    <property type="evidence" value="ECO:0007669"/>
    <property type="project" value="UniProtKB-UniRule"/>
</dbReference>
<dbReference type="GO" id="GO:0006457">
    <property type="term" value="P:protein folding"/>
    <property type="evidence" value="ECO:0007669"/>
    <property type="project" value="InterPro"/>
</dbReference>
<dbReference type="SMART" id="SM00988">
    <property type="entry name" value="UreE_N"/>
    <property type="match status" value="1"/>
</dbReference>
<gene>
    <name evidence="5 7" type="primary">ureE</name>
    <name evidence="7" type="ORF">MP3633_0660</name>
</gene>
<dbReference type="NCBIfam" id="NF010711">
    <property type="entry name" value="PRK14113.1"/>
    <property type="match status" value="1"/>
</dbReference>
<dbReference type="Proteomes" id="UP000509371">
    <property type="component" value="Chromosome"/>
</dbReference>
<sequence length="157" mass="17589">MLDIYERLGTHCHDPVHTTVTLTHEQRDRGRLKLVGDNNEDVRVFLERGKPLLVGEFLKSECGKIVQVNGAVEDVAHASCEDWEAFSKACYHLGNRHTKIQVGERWLRIKPDHVLEDMLQMLGLIISHEEAVFVPESGAYSFGGNSSGGNSHGHSHH</sequence>
<organism evidence="7 8">
    <name type="scientific">Marinomonas primoryensis</name>
    <dbReference type="NCBI Taxonomy" id="178399"/>
    <lineage>
        <taxon>Bacteria</taxon>
        <taxon>Pseudomonadati</taxon>
        <taxon>Pseudomonadota</taxon>
        <taxon>Gammaproteobacteria</taxon>
        <taxon>Oceanospirillales</taxon>
        <taxon>Oceanospirillaceae</taxon>
        <taxon>Marinomonas</taxon>
    </lineage>
</organism>
<keyword evidence="3 5" id="KW-0533">Nickel</keyword>
<comment type="similarity">
    <text evidence="5">Belongs to the UreE family.</text>
</comment>
<dbReference type="GO" id="GO:0051082">
    <property type="term" value="F:unfolded protein binding"/>
    <property type="evidence" value="ECO:0007669"/>
    <property type="project" value="UniProtKB-UniRule"/>
</dbReference>
<evidence type="ECO:0000256" key="3">
    <source>
        <dbReference type="ARBA" id="ARBA00022596"/>
    </source>
</evidence>
<dbReference type="SUPFAM" id="SSF69287">
    <property type="entry name" value="Urease metallochaperone UreE, N-terminal domain"/>
    <property type="match status" value="1"/>
</dbReference>
<dbReference type="GO" id="GO:0065003">
    <property type="term" value="P:protein-containing complex assembly"/>
    <property type="evidence" value="ECO:0007669"/>
    <property type="project" value="InterPro"/>
</dbReference>
<keyword evidence="2 5" id="KW-0963">Cytoplasm</keyword>
<reference evidence="7 8" key="1">
    <citation type="submission" date="2020-06" db="EMBL/GenBank/DDBJ databases">
        <authorList>
            <person name="Voronona O.L."/>
            <person name="Aksenova E.I."/>
            <person name="Kunda M.S."/>
            <person name="Semenov A.N."/>
            <person name="Ryzhova N."/>
        </authorList>
    </citation>
    <scope>NUCLEOTIDE SEQUENCE [LARGE SCALE GENOMIC DNA]</scope>
    <source>
        <strain evidence="7 8">MPKMM3633</strain>
    </source>
</reference>
<evidence type="ECO:0000256" key="4">
    <source>
        <dbReference type="ARBA" id="ARBA00023186"/>
    </source>
</evidence>
<evidence type="ECO:0000256" key="1">
    <source>
        <dbReference type="ARBA" id="ARBA00004496"/>
    </source>
</evidence>
<dbReference type="Gene3D" id="3.30.70.790">
    <property type="entry name" value="UreE, C-terminal domain"/>
    <property type="match status" value="1"/>
</dbReference>
<evidence type="ECO:0000313" key="7">
    <source>
        <dbReference type="EMBL" id="QKK79396.1"/>
    </source>
</evidence>
<comment type="subcellular location">
    <subcellularLocation>
        <location evidence="1 5">Cytoplasm</location>
    </subcellularLocation>
</comment>
<dbReference type="HAMAP" id="MF_00822">
    <property type="entry name" value="UreE"/>
    <property type="match status" value="1"/>
</dbReference>
<dbReference type="InterPro" id="IPR004029">
    <property type="entry name" value="UreE_N"/>
</dbReference>
<evidence type="ECO:0000256" key="5">
    <source>
        <dbReference type="HAMAP-Rule" id="MF_00822"/>
    </source>
</evidence>
<dbReference type="RefSeq" id="WP_176334450.1">
    <property type="nucleotide sequence ID" value="NZ_BAAAEF010000003.1"/>
</dbReference>
<dbReference type="SUPFAM" id="SSF69737">
    <property type="entry name" value="Urease metallochaperone UreE, C-terminal domain"/>
    <property type="match status" value="1"/>
</dbReference>
<evidence type="ECO:0000256" key="2">
    <source>
        <dbReference type="ARBA" id="ARBA00022490"/>
    </source>
</evidence>